<evidence type="ECO:0000256" key="10">
    <source>
        <dbReference type="SAM" id="Coils"/>
    </source>
</evidence>
<keyword evidence="12" id="KW-0812">Transmembrane</keyword>
<feature type="domain" description="PDZ" evidence="13">
    <location>
        <begin position="852"/>
        <end position="913"/>
    </location>
</feature>
<dbReference type="InterPro" id="IPR051860">
    <property type="entry name" value="Plasmodium_CSP_Invasion"/>
</dbReference>
<dbReference type="Proteomes" id="UP001530377">
    <property type="component" value="Unassembled WGS sequence"/>
</dbReference>
<evidence type="ECO:0000256" key="8">
    <source>
        <dbReference type="ARBA" id="ARBA00033726"/>
    </source>
</evidence>
<feature type="compositionally biased region" description="Polar residues" evidence="11">
    <location>
        <begin position="380"/>
        <end position="393"/>
    </location>
</feature>
<reference evidence="14 15" key="1">
    <citation type="submission" date="2024-10" db="EMBL/GenBank/DDBJ databases">
        <title>Updated reference genomes for cyclostephanoid diatoms.</title>
        <authorList>
            <person name="Roberts W.R."/>
            <person name="Alverson A.J."/>
        </authorList>
    </citation>
    <scope>NUCLEOTIDE SEQUENCE [LARGE SCALE GENOMIC DNA]</scope>
    <source>
        <strain evidence="14 15">AJA228-03</strain>
    </source>
</reference>
<dbReference type="InterPro" id="IPR033764">
    <property type="entry name" value="Sdr_B"/>
</dbReference>
<dbReference type="InterPro" id="IPR013783">
    <property type="entry name" value="Ig-like_fold"/>
</dbReference>
<keyword evidence="10" id="KW-0175">Coiled coil</keyword>
<comment type="function">
    <text evidence="8">In the vertebrate host, binds to highly sulfated heparan sulfate proteoglycans (HSPGs) on the surface of host hepatocytes and is required for sporozoite invasion of the host hepatocytes.</text>
</comment>
<comment type="function">
    <text evidence="9">Essential sporozoite protein. In the mosquito vector, required for sporozoite development in the oocyst, migration through the vector hemolymph and entry into the vector salivary glands. In the vertebrate host, required for sporozoite migration through the host dermis and infection of host hepatocytes. Binds to highly sulfated heparan sulfate proteoglycans (HSPGs) on the surface of host hepatocytes.</text>
</comment>
<dbReference type="PANTHER" id="PTHR44826">
    <property type="entry name" value="SPORE COAT PROTEIN SP85"/>
    <property type="match status" value="1"/>
</dbReference>
<dbReference type="InterPro" id="IPR036034">
    <property type="entry name" value="PDZ_sf"/>
</dbReference>
<feature type="coiled-coil region" evidence="10">
    <location>
        <begin position="968"/>
        <end position="999"/>
    </location>
</feature>
<protein>
    <recommendedName>
        <fullName evidence="3">Circumsporozoite protein</fullName>
    </recommendedName>
</protein>
<evidence type="ECO:0000256" key="3">
    <source>
        <dbReference type="ARBA" id="ARBA00021911"/>
    </source>
</evidence>
<evidence type="ECO:0000256" key="5">
    <source>
        <dbReference type="ARBA" id="ARBA00022525"/>
    </source>
</evidence>
<dbReference type="InterPro" id="IPR001478">
    <property type="entry name" value="PDZ"/>
</dbReference>
<dbReference type="GO" id="GO:0005576">
    <property type="term" value="C:extracellular region"/>
    <property type="evidence" value="ECO:0007669"/>
    <property type="project" value="UniProtKB-SubCell"/>
</dbReference>
<keyword evidence="12" id="KW-0472">Membrane</keyword>
<dbReference type="Gene3D" id="2.60.40.10">
    <property type="entry name" value="Immunoglobulins"/>
    <property type="match status" value="1"/>
</dbReference>
<keyword evidence="12" id="KW-1133">Transmembrane helix</keyword>
<dbReference type="PANTHER" id="PTHR44826:SF3">
    <property type="entry name" value="SPORE COAT PROTEIN SP85"/>
    <property type="match status" value="1"/>
</dbReference>
<feature type="compositionally biased region" description="Low complexity" evidence="11">
    <location>
        <begin position="7"/>
        <end position="24"/>
    </location>
</feature>
<keyword evidence="6" id="KW-0732">Signal</keyword>
<evidence type="ECO:0000259" key="13">
    <source>
        <dbReference type="PROSITE" id="PS50106"/>
    </source>
</evidence>
<keyword evidence="5" id="KW-0964">Secreted</keyword>
<gene>
    <name evidence="14" type="ORF">ACHAXA_005229</name>
</gene>
<comment type="caution">
    <text evidence="14">The sequence shown here is derived from an EMBL/GenBank/DDBJ whole genome shotgun (WGS) entry which is preliminary data.</text>
</comment>
<evidence type="ECO:0000256" key="7">
    <source>
        <dbReference type="ARBA" id="ARBA00022737"/>
    </source>
</evidence>
<dbReference type="SMART" id="SM00228">
    <property type="entry name" value="PDZ"/>
    <property type="match status" value="2"/>
</dbReference>
<evidence type="ECO:0000256" key="6">
    <source>
        <dbReference type="ARBA" id="ARBA00022729"/>
    </source>
</evidence>
<keyword evidence="7" id="KW-0677">Repeat</keyword>
<evidence type="ECO:0000256" key="9">
    <source>
        <dbReference type="ARBA" id="ARBA00045806"/>
    </source>
</evidence>
<dbReference type="EMBL" id="JALLPB020000048">
    <property type="protein sequence ID" value="KAL3823041.1"/>
    <property type="molecule type" value="Genomic_DNA"/>
</dbReference>
<feature type="compositionally biased region" description="Low complexity" evidence="11">
    <location>
        <begin position="317"/>
        <end position="368"/>
    </location>
</feature>
<feature type="compositionally biased region" description="Polar residues" evidence="11">
    <location>
        <begin position="433"/>
        <end position="443"/>
    </location>
</feature>
<comment type="subcellular location">
    <subcellularLocation>
        <location evidence="1">Secreted</location>
    </subcellularLocation>
</comment>
<organism evidence="14 15">
    <name type="scientific">Cyclostephanos tholiformis</name>
    <dbReference type="NCBI Taxonomy" id="382380"/>
    <lineage>
        <taxon>Eukaryota</taxon>
        <taxon>Sar</taxon>
        <taxon>Stramenopiles</taxon>
        <taxon>Ochrophyta</taxon>
        <taxon>Bacillariophyta</taxon>
        <taxon>Coscinodiscophyceae</taxon>
        <taxon>Thalassiosirophycidae</taxon>
        <taxon>Stephanodiscales</taxon>
        <taxon>Stephanodiscaceae</taxon>
        <taxon>Cyclostephanos</taxon>
    </lineage>
</organism>
<evidence type="ECO:0000256" key="2">
    <source>
        <dbReference type="ARBA" id="ARBA00006241"/>
    </source>
</evidence>
<feature type="region of interest" description="Disordered" evidence="11">
    <location>
        <begin position="301"/>
        <end position="449"/>
    </location>
</feature>
<evidence type="ECO:0000256" key="12">
    <source>
        <dbReference type="SAM" id="Phobius"/>
    </source>
</evidence>
<evidence type="ECO:0000256" key="11">
    <source>
        <dbReference type="SAM" id="MobiDB-lite"/>
    </source>
</evidence>
<feature type="transmembrane region" description="Helical" evidence="12">
    <location>
        <begin position="633"/>
        <end position="655"/>
    </location>
</feature>
<feature type="compositionally biased region" description="Low complexity" evidence="11">
    <location>
        <begin position="394"/>
        <end position="431"/>
    </location>
</feature>
<evidence type="ECO:0000256" key="1">
    <source>
        <dbReference type="ARBA" id="ARBA00004613"/>
    </source>
</evidence>
<dbReference type="Pfam" id="PF17210">
    <property type="entry name" value="SdrD_B"/>
    <property type="match status" value="1"/>
</dbReference>
<name>A0ABD3SER2_9STRA</name>
<evidence type="ECO:0000313" key="14">
    <source>
        <dbReference type="EMBL" id="KAL3823041.1"/>
    </source>
</evidence>
<dbReference type="PROSITE" id="PS50106">
    <property type="entry name" value="PDZ"/>
    <property type="match status" value="1"/>
</dbReference>
<comment type="similarity">
    <text evidence="2">Belongs to the plasmodium circumsporozoite protein family.</text>
</comment>
<keyword evidence="15" id="KW-1185">Reference proteome</keyword>
<proteinExistence type="inferred from homology"/>
<sequence>MDIAAMSSSSSSSSTSSTSSFTPKSSRRRRRVGRNAVPFSSSCPSPPSSLPAPLTTLMLLLSSSHFPCRFSYSPWGVHGQTTTFDDVVGIPPPPSSSSSTTTSTIVGFAFYDHDADGTYDPDYPFGGGIVDVSVWLFSCDPNSDAFPLLQMTTTDAGGNYIFEDIEVGDGTAYYVNVQPPGWYALTPVFTWEEEEDEESMTTIKSEVDPSTGNTPCFELTSMDGNDDDGGIGGIGRIVNFGLVFDVDPGDLDLDVPTAAPAVGSTTIGTVAPSPPSSVGDTCPSPFCDQEVPVVIVVDGSSGAPSAPPSFVPSTHIPSVVPSLSPSTVPTTSMTSSYPSATPSNDPTTHISTTPSTTTSMMPSYDPSSHPSVIPSHDPSSHPSLIPSNHPSSYPSVIPSHDPSSHPSSILPTKYASPHPSKLPSALSSPPSVAGTSASPSVAPTSYGGEEVSGGWYGPLVMTMRGISDIEDRGVWSEATAAHVERYFNDGGPGGSDVSDVTVDILTYQTDRRSRRERVLVRGGVVTTRHRRGEVDEDGDAYAQVVYRQRSAYRTTDPDTYDDAHIAMEPFLSSEDSDSYISSLRNLSSYYDGLESVGVRLAPPPSDLAAVAEEEEEDGGGEDAGDGIMSRKTVYIIIGSACGGAALVAFFALFMYRRGRKDREYMIPVGNGPASSMRRFDGVDSESRNDHSMVCADVGSTSIEGTSGYLNDLTLVPGYAHPSPSSRDVGCPPTTSNVLLDVIIPSGKLGIVLDTPPQGGCAYVCKIKDFCPVRDLIRLEDRIIAVDDEDVQTINAVKLSKMLARRSGNAARKITVLRVVTADRSAGTAGEDPIAVAKEDLTANRIDVVAPPGMLGVVLISPEPPEPPGPAFVHDIRADSPLVDKIQLGDRIITVDDEIVREMSAEDVSKLLRSKNSKSRRISLLRENTEVMDLSTKTNVVDDAVAIRAEIITLCAALQFPRIRREEMLLSYEGKEDELLENLREMKTKINRDAIEEQNNGKGGVNG</sequence>
<evidence type="ECO:0000256" key="4">
    <source>
        <dbReference type="ARBA" id="ARBA00022522"/>
    </source>
</evidence>
<evidence type="ECO:0000313" key="15">
    <source>
        <dbReference type="Proteomes" id="UP001530377"/>
    </source>
</evidence>
<accession>A0ABD3SER2</accession>
<dbReference type="SUPFAM" id="SSF50156">
    <property type="entry name" value="PDZ domain-like"/>
    <property type="match status" value="1"/>
</dbReference>
<dbReference type="SUPFAM" id="SSF117074">
    <property type="entry name" value="Hypothetical protein PA1324"/>
    <property type="match status" value="1"/>
</dbReference>
<dbReference type="Gene3D" id="2.30.42.10">
    <property type="match status" value="1"/>
</dbReference>
<keyword evidence="4" id="KW-0748">Sporozoite</keyword>
<dbReference type="AlphaFoldDB" id="A0ABD3SER2"/>
<feature type="region of interest" description="Disordered" evidence="11">
    <location>
        <begin position="1"/>
        <end position="49"/>
    </location>
</feature>